<proteinExistence type="predicted"/>
<dbReference type="Proteomes" id="UP000076276">
    <property type="component" value="Unassembled WGS sequence"/>
</dbReference>
<protein>
    <submittedName>
        <fullName evidence="1">Uncharacterized protein</fullName>
    </submittedName>
</protein>
<keyword evidence="2" id="KW-1185">Reference proteome</keyword>
<organism evidence="1 2">
    <name type="scientific">Acinetobacter pragensis</name>
    <dbReference type="NCBI Taxonomy" id="1806892"/>
    <lineage>
        <taxon>Bacteria</taxon>
        <taxon>Pseudomonadati</taxon>
        <taxon>Pseudomonadota</taxon>
        <taxon>Gammaproteobacteria</taxon>
        <taxon>Moraxellales</taxon>
        <taxon>Moraxellaceae</taxon>
        <taxon>Acinetobacter</taxon>
    </lineage>
</organism>
<dbReference type="AlphaFoldDB" id="A0A151XZL4"/>
<evidence type="ECO:0000313" key="2">
    <source>
        <dbReference type="Proteomes" id="UP000076276"/>
    </source>
</evidence>
<sequence>MLNKCLLNIFEKAWVLCLGFFLQRIFAVEQRAAAVVKAAFTRNFIHHHSNASYHLRRFH</sequence>
<evidence type="ECO:0000313" key="1">
    <source>
        <dbReference type="EMBL" id="KYQ71248.1"/>
    </source>
</evidence>
<dbReference type="EMBL" id="LUAW01000030">
    <property type="protein sequence ID" value="KYQ71248.1"/>
    <property type="molecule type" value="Genomic_DNA"/>
</dbReference>
<comment type="caution">
    <text evidence="1">The sequence shown here is derived from an EMBL/GenBank/DDBJ whole genome shotgun (WGS) entry which is preliminary data.</text>
</comment>
<name>A0A151XZL4_9GAMM</name>
<reference evidence="1 2" key="1">
    <citation type="submission" date="2016-03" db="EMBL/GenBank/DDBJ databases">
        <title>Acinetobacter genomospecies 28 strain ANC 4149.</title>
        <authorList>
            <person name="Radolfova-Krizova L."/>
            <person name="Nemec A."/>
        </authorList>
    </citation>
    <scope>NUCLEOTIDE SEQUENCE [LARGE SCALE GENOMIC DNA]</scope>
    <source>
        <strain evidence="1 2">ANC 4149</strain>
    </source>
</reference>
<accession>A0A151XZL4</accession>
<gene>
    <name evidence="1" type="ORF">AZH43_15465</name>
</gene>